<proteinExistence type="predicted"/>
<keyword evidence="2" id="KW-1185">Reference proteome</keyword>
<comment type="caution">
    <text evidence="1">The sequence shown here is derived from an EMBL/GenBank/DDBJ whole genome shotgun (WGS) entry which is preliminary data.</text>
</comment>
<dbReference type="STRING" id="27349.A0A0L6V412"/>
<dbReference type="OrthoDB" id="10534729at2759"/>
<sequence length="147" mass="16765">MRKPQIIKGYNCHPACVKQSAQHIANWAHLQCLARLHSKHHGTCSTFLITVMLKVRIAHLRLATVANFLDSKSRHVSQWDQIDSQLELLRQQPANYTKHWHRLVSSRDKSLFSNSPPQDKLVNGNIWCPTHEEVLAKMAGHVDVPAP</sequence>
<dbReference type="VEuPathDB" id="FungiDB:VP01_2723g2"/>
<protein>
    <submittedName>
        <fullName evidence="1">Uncharacterized protein</fullName>
    </submittedName>
</protein>
<dbReference type="AlphaFoldDB" id="A0A0L6V412"/>
<accession>A0A0L6V412</accession>
<evidence type="ECO:0000313" key="2">
    <source>
        <dbReference type="Proteomes" id="UP000037035"/>
    </source>
</evidence>
<dbReference type="Proteomes" id="UP000037035">
    <property type="component" value="Unassembled WGS sequence"/>
</dbReference>
<gene>
    <name evidence="1" type="ORF">VP01_2723g2</name>
</gene>
<organism evidence="1 2">
    <name type="scientific">Puccinia sorghi</name>
    <dbReference type="NCBI Taxonomy" id="27349"/>
    <lineage>
        <taxon>Eukaryota</taxon>
        <taxon>Fungi</taxon>
        <taxon>Dikarya</taxon>
        <taxon>Basidiomycota</taxon>
        <taxon>Pucciniomycotina</taxon>
        <taxon>Pucciniomycetes</taxon>
        <taxon>Pucciniales</taxon>
        <taxon>Pucciniaceae</taxon>
        <taxon>Puccinia</taxon>
    </lineage>
</organism>
<reference evidence="1 2" key="1">
    <citation type="submission" date="2015-08" db="EMBL/GenBank/DDBJ databases">
        <title>Next Generation Sequencing and Analysis of the Genome of Puccinia sorghi L Schw, the Causal Agent of Maize Common Rust.</title>
        <authorList>
            <person name="Rochi L."/>
            <person name="Burguener G."/>
            <person name="Darino M."/>
            <person name="Turjanski A."/>
            <person name="Kreff E."/>
            <person name="Dieguez M.J."/>
            <person name="Sacco F."/>
        </authorList>
    </citation>
    <scope>NUCLEOTIDE SEQUENCE [LARGE SCALE GENOMIC DNA]</scope>
    <source>
        <strain evidence="1 2">RO10H11247</strain>
    </source>
</reference>
<evidence type="ECO:0000313" key="1">
    <source>
        <dbReference type="EMBL" id="KNZ55272.1"/>
    </source>
</evidence>
<name>A0A0L6V412_9BASI</name>
<dbReference type="EMBL" id="LAVV01007639">
    <property type="protein sequence ID" value="KNZ55272.1"/>
    <property type="molecule type" value="Genomic_DNA"/>
</dbReference>